<reference evidence="2" key="1">
    <citation type="submission" date="2022-11" db="UniProtKB">
        <authorList>
            <consortium name="WormBaseParasite"/>
        </authorList>
    </citation>
    <scope>IDENTIFICATION</scope>
</reference>
<sequence length="177" mass="20299">MGNTICNSFNNFFVKKVKVCMVGVDAAGKTTILYRLKQYEVVTTIPTTGFNCEFIEYENILFTIFDFGNHGRTDRPFFGDYYYEGSQALIFVVDSSDHERMNEAAEFLHDYLKEGNTLLVFANKQDKSNAMNVEEIKEKLNLKEVKTQNWHIQGCSAISGDGIYEGLDWLVQQINDK</sequence>
<protein>
    <submittedName>
        <fullName evidence="2">ADP-ribosylation factor</fullName>
    </submittedName>
</protein>
<accession>A0AC35GRF5</accession>
<evidence type="ECO:0000313" key="1">
    <source>
        <dbReference type="Proteomes" id="UP000887580"/>
    </source>
</evidence>
<dbReference type="WBParaSite" id="PS1159_v2.g8097.t1">
    <property type="protein sequence ID" value="PS1159_v2.g8097.t1"/>
    <property type="gene ID" value="PS1159_v2.g8097"/>
</dbReference>
<dbReference type="Proteomes" id="UP000887580">
    <property type="component" value="Unplaced"/>
</dbReference>
<evidence type="ECO:0000313" key="2">
    <source>
        <dbReference type="WBParaSite" id="PS1159_v2.g8097.t1"/>
    </source>
</evidence>
<name>A0AC35GRF5_9BILA</name>
<organism evidence="1 2">
    <name type="scientific">Panagrolaimus sp. PS1159</name>
    <dbReference type="NCBI Taxonomy" id="55785"/>
    <lineage>
        <taxon>Eukaryota</taxon>
        <taxon>Metazoa</taxon>
        <taxon>Ecdysozoa</taxon>
        <taxon>Nematoda</taxon>
        <taxon>Chromadorea</taxon>
        <taxon>Rhabditida</taxon>
        <taxon>Tylenchina</taxon>
        <taxon>Panagrolaimomorpha</taxon>
        <taxon>Panagrolaimoidea</taxon>
        <taxon>Panagrolaimidae</taxon>
        <taxon>Panagrolaimus</taxon>
    </lineage>
</organism>
<proteinExistence type="predicted"/>